<dbReference type="PANTHER" id="PTHR37480">
    <property type="entry name" value="ENOYL-[ACYL-CARRIER-PROTEIN] REDUCTASE [NADH]"/>
    <property type="match status" value="1"/>
</dbReference>
<evidence type="ECO:0000256" key="8">
    <source>
        <dbReference type="ARBA" id="ARBA00023098"/>
    </source>
</evidence>
<dbReference type="AlphaFoldDB" id="R1GRV0"/>
<accession>R1GRV0</accession>
<dbReference type="GO" id="GO:0004318">
    <property type="term" value="F:enoyl-[acyl-carrier-protein] reductase (NADH) activity"/>
    <property type="evidence" value="ECO:0007669"/>
    <property type="project" value="UniProtKB-ARBA"/>
</dbReference>
<keyword evidence="7" id="KW-0520">NAD</keyword>
<dbReference type="Pfam" id="PF07055">
    <property type="entry name" value="Eno-Rase_FAD_bd"/>
    <property type="match status" value="1"/>
</dbReference>
<protein>
    <recommendedName>
        <fullName evidence="3">trans-2-enoyl-CoA reductase (NAD(+))</fullName>
        <ecNumber evidence="3">1.3.1.44</ecNumber>
    </recommendedName>
</protein>
<name>R1GRV0_9GAMM</name>
<comment type="catalytic activity">
    <reaction evidence="10">
        <text>a 2,3-saturated acyl-CoA + NAD(+) = a (2E)-enoyl-CoA + NADH + H(+)</text>
        <dbReference type="Rhea" id="RHEA:18177"/>
        <dbReference type="ChEBI" id="CHEBI:15378"/>
        <dbReference type="ChEBI" id="CHEBI:57540"/>
        <dbReference type="ChEBI" id="CHEBI:57945"/>
        <dbReference type="ChEBI" id="CHEBI:58856"/>
        <dbReference type="ChEBI" id="CHEBI:65111"/>
        <dbReference type="EC" id="1.3.1.44"/>
    </reaction>
</comment>
<feature type="domain" description="Trans-2-enoyl-CoA reductase catalytic" evidence="12">
    <location>
        <begin position="14"/>
        <end position="169"/>
    </location>
</feature>
<comment type="pathway">
    <text evidence="1">Lipid metabolism.</text>
</comment>
<evidence type="ECO:0000313" key="13">
    <source>
        <dbReference type="EMBL" id="EOD54400.1"/>
    </source>
</evidence>
<dbReference type="Pfam" id="PF12241">
    <property type="entry name" value="Enoyl_reductase"/>
    <property type="match status" value="1"/>
</dbReference>
<dbReference type="InterPro" id="IPR010758">
    <property type="entry name" value="Trans-2-enoyl-CoA_reductase"/>
</dbReference>
<dbReference type="GO" id="GO:0006633">
    <property type="term" value="P:fatty acid biosynthetic process"/>
    <property type="evidence" value="ECO:0007669"/>
    <property type="project" value="UniProtKB-KW"/>
</dbReference>
<sequence>MAVRCARYSRARANPFTGLGLNLERYALEEQTLPVASAEEIRDTVTVMGGEDWQLWLQALQAADCLAPGVQTVAYSYIGPQSTYPLYRDGTIGYAKEHLHSTAEAINLQLADIGGHAWVSVCKALVTKASAYIPVLPVYLGLLMGVMKEQGLHEGCIEQMHRLFASKMYGTQGVVADGHRLIRMDDHELSPAVQVAVSALWAKLTPQNFASMGDFAGLKRDFLQLNGFDLPGVDYEAPVNIKALGELQP</sequence>
<evidence type="ECO:0000256" key="4">
    <source>
        <dbReference type="ARBA" id="ARBA00022516"/>
    </source>
</evidence>
<dbReference type="PATRIC" id="fig|1268236.3.peg.2871"/>
<keyword evidence="14" id="KW-1185">Reference proteome</keyword>
<organism evidence="13 14">
    <name type="scientific">Aeromonas molluscorum 848</name>
    <dbReference type="NCBI Taxonomy" id="1268236"/>
    <lineage>
        <taxon>Bacteria</taxon>
        <taxon>Pseudomonadati</taxon>
        <taxon>Pseudomonadota</taxon>
        <taxon>Gammaproteobacteria</taxon>
        <taxon>Aeromonadales</taxon>
        <taxon>Aeromonadaceae</taxon>
        <taxon>Aeromonas</taxon>
    </lineage>
</organism>
<evidence type="ECO:0000256" key="5">
    <source>
        <dbReference type="ARBA" id="ARBA00022832"/>
    </source>
</evidence>
<dbReference type="Gene3D" id="3.40.50.720">
    <property type="entry name" value="NAD(P)-binding Rossmann-like Domain"/>
    <property type="match status" value="1"/>
</dbReference>
<dbReference type="InterPro" id="IPR024910">
    <property type="entry name" value="Enoyl-CoA_Rdtase_cat_dom"/>
</dbReference>
<evidence type="ECO:0000256" key="3">
    <source>
        <dbReference type="ARBA" id="ARBA00011983"/>
    </source>
</evidence>
<keyword evidence="6 13" id="KW-0560">Oxidoreductase</keyword>
<evidence type="ECO:0000256" key="2">
    <source>
        <dbReference type="ARBA" id="ARBA00011245"/>
    </source>
</evidence>
<evidence type="ECO:0000256" key="1">
    <source>
        <dbReference type="ARBA" id="ARBA00005189"/>
    </source>
</evidence>
<evidence type="ECO:0000256" key="6">
    <source>
        <dbReference type="ARBA" id="ARBA00023002"/>
    </source>
</evidence>
<evidence type="ECO:0000256" key="7">
    <source>
        <dbReference type="ARBA" id="ARBA00023027"/>
    </source>
</evidence>
<evidence type="ECO:0000256" key="9">
    <source>
        <dbReference type="ARBA" id="ARBA00023160"/>
    </source>
</evidence>
<feature type="domain" description="Enoyl reductase FAD binding" evidence="11">
    <location>
        <begin position="177"/>
        <end position="239"/>
    </location>
</feature>
<evidence type="ECO:0000259" key="11">
    <source>
        <dbReference type="Pfam" id="PF07055"/>
    </source>
</evidence>
<dbReference type="Proteomes" id="UP000013526">
    <property type="component" value="Unassembled WGS sequence"/>
</dbReference>
<comment type="subunit">
    <text evidence="2">Monomer.</text>
</comment>
<evidence type="ECO:0000259" key="12">
    <source>
        <dbReference type="Pfam" id="PF12241"/>
    </source>
</evidence>
<proteinExistence type="predicted"/>
<dbReference type="InterPro" id="IPR024906">
    <property type="entry name" value="Eno_Rdtase_FAD-bd_dom"/>
</dbReference>
<gene>
    <name evidence="13" type="ORF">G113_14611</name>
</gene>
<reference evidence="13 14" key="1">
    <citation type="journal article" date="2013" name="Genome Announc.">
        <title>Draft Genome Sequence of Aeromonas molluscorum Strain 848TT, Isolated from Bivalve Molluscs.</title>
        <authorList>
            <person name="Spataro N."/>
            <person name="Farfan M."/>
            <person name="Albarral V."/>
            <person name="Sanglas A."/>
            <person name="Loren J.G."/>
            <person name="Fuste M.C."/>
            <person name="Bosch E."/>
        </authorList>
    </citation>
    <scope>NUCLEOTIDE SEQUENCE [LARGE SCALE GENOMIC DNA]</scope>
    <source>
        <strain evidence="13 14">848</strain>
    </source>
</reference>
<evidence type="ECO:0000313" key="14">
    <source>
        <dbReference type="Proteomes" id="UP000013526"/>
    </source>
</evidence>
<comment type="caution">
    <text evidence="13">The sequence shown here is derived from an EMBL/GenBank/DDBJ whole genome shotgun (WGS) entry which is preliminary data.</text>
</comment>
<dbReference type="GO" id="GO:0051287">
    <property type="term" value="F:NAD binding"/>
    <property type="evidence" value="ECO:0007669"/>
    <property type="project" value="TreeGrafter"/>
</dbReference>
<keyword evidence="5" id="KW-0276">Fatty acid metabolism</keyword>
<keyword evidence="9" id="KW-0275">Fatty acid biosynthesis</keyword>
<keyword evidence="8" id="KW-0443">Lipid metabolism</keyword>
<dbReference type="EMBL" id="AQGQ01000110">
    <property type="protein sequence ID" value="EOD54400.1"/>
    <property type="molecule type" value="Genomic_DNA"/>
</dbReference>
<dbReference type="PANTHER" id="PTHR37480:SF1">
    <property type="entry name" value="ENOYL-[ACYL-CARRIER-PROTEIN] REDUCTASE [NADH]"/>
    <property type="match status" value="1"/>
</dbReference>
<dbReference type="EC" id="1.3.1.44" evidence="3"/>
<dbReference type="GO" id="GO:0050343">
    <property type="term" value="F:trans-2-enoyl-CoA reductase (NADH) activity"/>
    <property type="evidence" value="ECO:0007669"/>
    <property type="project" value="UniProtKB-EC"/>
</dbReference>
<keyword evidence="4" id="KW-0444">Lipid biosynthesis</keyword>
<evidence type="ECO:0000256" key="10">
    <source>
        <dbReference type="ARBA" id="ARBA00048302"/>
    </source>
</evidence>